<keyword evidence="2" id="KW-1185">Reference proteome</keyword>
<dbReference type="KEGG" id="lul:LPB138_03065"/>
<dbReference type="AlphaFoldDB" id="A0A1D8P5B3"/>
<dbReference type="RefSeq" id="WP_070235837.1">
    <property type="nucleotide sequence ID" value="NZ_CP017478.1"/>
</dbReference>
<dbReference type="EMBL" id="CP017478">
    <property type="protein sequence ID" value="AOW19721.1"/>
    <property type="molecule type" value="Genomic_DNA"/>
</dbReference>
<protein>
    <submittedName>
        <fullName evidence="1">Uncharacterized protein</fullName>
    </submittedName>
</protein>
<organism evidence="1 2">
    <name type="scientific">Urechidicola croceus</name>
    <dbReference type="NCBI Taxonomy" id="1850246"/>
    <lineage>
        <taxon>Bacteria</taxon>
        <taxon>Pseudomonadati</taxon>
        <taxon>Bacteroidota</taxon>
        <taxon>Flavobacteriia</taxon>
        <taxon>Flavobacteriales</taxon>
        <taxon>Flavobacteriaceae</taxon>
        <taxon>Urechidicola</taxon>
    </lineage>
</organism>
<dbReference type="Proteomes" id="UP000176050">
    <property type="component" value="Chromosome"/>
</dbReference>
<name>A0A1D8P5B3_9FLAO</name>
<sequence>MRKYVLTGLFALVLNCFFAFTINSEVIQSIDSSIEIQELTDSKKIEIVKVHLAEEFKITPEEIKIIFITNDDGTVTYEVTFDHYGGERTLKGKFEDAKRTYNRVKNN</sequence>
<reference evidence="1 2" key="1">
    <citation type="submission" date="2016-10" db="EMBL/GenBank/DDBJ databases">
        <title>Lutibacter sp. LPB0138, isolated from marine gastropod.</title>
        <authorList>
            <person name="Kim E."/>
            <person name="Yi H."/>
        </authorList>
    </citation>
    <scope>NUCLEOTIDE SEQUENCE [LARGE SCALE GENOMIC DNA]</scope>
    <source>
        <strain evidence="1 2">LPB0138</strain>
    </source>
</reference>
<proteinExistence type="predicted"/>
<gene>
    <name evidence="1" type="ORF">LPB138_03065</name>
</gene>
<evidence type="ECO:0000313" key="2">
    <source>
        <dbReference type="Proteomes" id="UP000176050"/>
    </source>
</evidence>
<evidence type="ECO:0000313" key="1">
    <source>
        <dbReference type="EMBL" id="AOW19721.1"/>
    </source>
</evidence>
<accession>A0A1D8P5B3</accession>